<dbReference type="PANTHER" id="PTHR13333:SF7">
    <property type="entry name" value="M-AAA PROTEASE-INTERACTING PROTEIN 1, MITOCHONDRIAL"/>
    <property type="match status" value="1"/>
</dbReference>
<reference evidence="1" key="1">
    <citation type="submission" date="2023-08" db="EMBL/GenBank/DDBJ databases">
        <authorList>
            <person name="Alioto T."/>
            <person name="Alioto T."/>
            <person name="Gomez Garrido J."/>
        </authorList>
    </citation>
    <scope>NUCLEOTIDE SEQUENCE</scope>
</reference>
<keyword evidence="1" id="KW-0378">Hydrolase</keyword>
<dbReference type="GO" id="GO:0008233">
    <property type="term" value="F:peptidase activity"/>
    <property type="evidence" value="ECO:0007669"/>
    <property type="project" value="UniProtKB-KW"/>
</dbReference>
<dbReference type="Proteomes" id="UP001178508">
    <property type="component" value="Chromosome 8"/>
</dbReference>
<dbReference type="GO" id="GO:0032979">
    <property type="term" value="P:protein insertion into mitochondrial inner membrane from matrix"/>
    <property type="evidence" value="ECO:0007669"/>
    <property type="project" value="TreeGrafter"/>
</dbReference>
<dbReference type="PANTHER" id="PTHR13333">
    <property type="entry name" value="M-AAA PROTEASE-INTERACTING PROTEIN 1, MITOCHONDRIAL"/>
    <property type="match status" value="1"/>
</dbReference>
<dbReference type="AlphaFoldDB" id="A0AAV1FQC4"/>
<evidence type="ECO:0000313" key="1">
    <source>
        <dbReference type="EMBL" id="CAJ1062969.1"/>
    </source>
</evidence>
<dbReference type="GO" id="GO:0006508">
    <property type="term" value="P:proteolysis"/>
    <property type="evidence" value="ECO:0007669"/>
    <property type="project" value="UniProtKB-KW"/>
</dbReference>
<dbReference type="EMBL" id="OY660871">
    <property type="protein sequence ID" value="CAJ1062969.1"/>
    <property type="molecule type" value="Genomic_DNA"/>
</dbReference>
<sequence>MQRISSLVACRELSGLVAFSPGLCAWKRGPTCDMQPALNRQRTAVCVRLTRPFTCETGVQGRRLCRRRVVFAGQKYRLFCSRPGAEGPPKERPAISIVGIPDPLTFIRCRVIILLVDLYFRIGVSTEEFDRGSRQALVHVSSMMSSGCYDKLVGILSKETREHVEERCRSLTEAQQQQLAVTLDDIVIGLPEDVSVVFDNHGRKFMSLTVRFWYLSTHEGPEDPEGTKIFKVASSEDGSPQKKMVTAVYEFHRELTKGAPPDWTVTTVWHFLWEKKTE</sequence>
<accession>A0AAV1FQC4</accession>
<keyword evidence="1" id="KW-0645">Protease</keyword>
<name>A0AAV1FQC4_XYRNO</name>
<gene>
    <name evidence="1" type="ORF">XNOV1_A037514</name>
</gene>
<dbReference type="GO" id="GO:0005743">
    <property type="term" value="C:mitochondrial inner membrane"/>
    <property type="evidence" value="ECO:0007669"/>
    <property type="project" value="TreeGrafter"/>
</dbReference>
<keyword evidence="2" id="KW-1185">Reference proteome</keyword>
<dbReference type="GO" id="GO:0043022">
    <property type="term" value="F:ribosome binding"/>
    <property type="evidence" value="ECO:0007669"/>
    <property type="project" value="TreeGrafter"/>
</dbReference>
<protein>
    <submittedName>
        <fullName evidence="1">M-AAA protease-interacting protein 1, mitochondrial</fullName>
    </submittedName>
</protein>
<evidence type="ECO:0000313" key="2">
    <source>
        <dbReference type="Proteomes" id="UP001178508"/>
    </source>
</evidence>
<proteinExistence type="predicted"/>
<organism evidence="1 2">
    <name type="scientific">Xyrichtys novacula</name>
    <name type="common">Pearly razorfish</name>
    <name type="synonym">Hemipteronotus novacula</name>
    <dbReference type="NCBI Taxonomy" id="13765"/>
    <lineage>
        <taxon>Eukaryota</taxon>
        <taxon>Metazoa</taxon>
        <taxon>Chordata</taxon>
        <taxon>Craniata</taxon>
        <taxon>Vertebrata</taxon>
        <taxon>Euteleostomi</taxon>
        <taxon>Actinopterygii</taxon>
        <taxon>Neopterygii</taxon>
        <taxon>Teleostei</taxon>
        <taxon>Neoteleostei</taxon>
        <taxon>Acanthomorphata</taxon>
        <taxon>Eupercaria</taxon>
        <taxon>Labriformes</taxon>
        <taxon>Labridae</taxon>
        <taxon>Xyrichtys</taxon>
    </lineage>
</organism>